<dbReference type="GO" id="GO:0042147">
    <property type="term" value="P:retrograde transport, endosome to Golgi"/>
    <property type="evidence" value="ECO:0007669"/>
    <property type="project" value="TreeGrafter"/>
</dbReference>
<feature type="domain" description="FAD dependent oxidoreductase" evidence="1">
    <location>
        <begin position="5"/>
        <end position="398"/>
    </location>
</feature>
<evidence type="ECO:0000313" key="3">
    <source>
        <dbReference type="Proteomes" id="UP000800092"/>
    </source>
</evidence>
<dbReference type="Proteomes" id="UP000800092">
    <property type="component" value="Unassembled WGS sequence"/>
</dbReference>
<dbReference type="InterPro" id="IPR006076">
    <property type="entry name" value="FAD-dep_OxRdtase"/>
</dbReference>
<dbReference type="AlphaFoldDB" id="A0A6A6HGP2"/>
<keyword evidence="3" id="KW-1185">Reference proteome</keyword>
<dbReference type="PANTHER" id="PTHR13847">
    <property type="entry name" value="SARCOSINE DEHYDROGENASE-RELATED"/>
    <property type="match status" value="1"/>
</dbReference>
<dbReference type="GO" id="GO:0005829">
    <property type="term" value="C:cytosol"/>
    <property type="evidence" value="ECO:0007669"/>
    <property type="project" value="GOC"/>
</dbReference>
<dbReference type="PANTHER" id="PTHR13847:SF185">
    <property type="entry name" value="FAD DEPENDENT OXIDOREDUCTASE SUPERFAMILY (AFU_ORTHOLOGUE AFUA_3G02360)"/>
    <property type="match status" value="1"/>
</dbReference>
<gene>
    <name evidence="2" type="ORF">EV356DRAFT_481522</name>
</gene>
<sequence length="414" mass="44155">MSSTVIIGAGIIGTASAYYLSQSSHTRAEDIHLVEVTPELFCSASGNAGGFLAKDWFSPAVAPLGALSFKLHKELADANKGKEKWGYCTSTGTSLTQGSPRGATGFDWLRHDASRAEAAKGKHEYYEGQGPAWLVRTEGSNLDIISEGNSVAQVDPRRLSQFLLGQCKARGVQFHHPARPVSVSKDLRDHLASVRIQSATDESETDIPCTRLLITGGAWSPDIFRTLFPESSFTPPINSLAGHHLLVRSPRWSVPNETLGCHSVFTTDDSGFSPELFSRIGSEIYVAGLNDSSLRIPTTPAGAEALVDEGSVERLRKVATRMMVREGCPDDLEVIRTGLCFRPVTASGRSILDRIADKKLSGGFKTLGGGEGGVWIAAGHGPWGISLALGTGKVMAEMMEGQPTSADVSGLGMK</sequence>
<dbReference type="OrthoDB" id="498204at2759"/>
<accession>A0A6A6HGP2</accession>
<proteinExistence type="predicted"/>
<evidence type="ECO:0000259" key="1">
    <source>
        <dbReference type="Pfam" id="PF01266"/>
    </source>
</evidence>
<dbReference type="Gene3D" id="3.50.50.60">
    <property type="entry name" value="FAD/NAD(P)-binding domain"/>
    <property type="match status" value="1"/>
</dbReference>
<dbReference type="GO" id="GO:0005770">
    <property type="term" value="C:late endosome"/>
    <property type="evidence" value="ECO:0007669"/>
    <property type="project" value="TreeGrafter"/>
</dbReference>
<dbReference type="SUPFAM" id="SSF51971">
    <property type="entry name" value="Nucleotide-binding domain"/>
    <property type="match status" value="1"/>
</dbReference>
<dbReference type="Gene3D" id="3.30.9.10">
    <property type="entry name" value="D-Amino Acid Oxidase, subunit A, domain 2"/>
    <property type="match status" value="1"/>
</dbReference>
<name>A0A6A6HGP2_VIRVR</name>
<evidence type="ECO:0000313" key="2">
    <source>
        <dbReference type="EMBL" id="KAF2236713.1"/>
    </source>
</evidence>
<dbReference type="EMBL" id="ML991783">
    <property type="protein sequence ID" value="KAF2236713.1"/>
    <property type="molecule type" value="Genomic_DNA"/>
</dbReference>
<organism evidence="2 3">
    <name type="scientific">Viridothelium virens</name>
    <name type="common">Speckled blister lichen</name>
    <name type="synonym">Trypethelium virens</name>
    <dbReference type="NCBI Taxonomy" id="1048519"/>
    <lineage>
        <taxon>Eukaryota</taxon>
        <taxon>Fungi</taxon>
        <taxon>Dikarya</taxon>
        <taxon>Ascomycota</taxon>
        <taxon>Pezizomycotina</taxon>
        <taxon>Dothideomycetes</taxon>
        <taxon>Dothideomycetes incertae sedis</taxon>
        <taxon>Trypetheliales</taxon>
        <taxon>Trypetheliaceae</taxon>
        <taxon>Viridothelium</taxon>
    </lineage>
</organism>
<protein>
    <submittedName>
        <fullName evidence="2">FAD dependent oxidoreductase</fullName>
    </submittedName>
</protein>
<dbReference type="Pfam" id="PF01266">
    <property type="entry name" value="DAO"/>
    <property type="match status" value="1"/>
</dbReference>
<reference evidence="2" key="1">
    <citation type="journal article" date="2020" name="Stud. Mycol.">
        <title>101 Dothideomycetes genomes: a test case for predicting lifestyles and emergence of pathogens.</title>
        <authorList>
            <person name="Haridas S."/>
            <person name="Albert R."/>
            <person name="Binder M."/>
            <person name="Bloem J."/>
            <person name="Labutti K."/>
            <person name="Salamov A."/>
            <person name="Andreopoulos B."/>
            <person name="Baker S."/>
            <person name="Barry K."/>
            <person name="Bills G."/>
            <person name="Bluhm B."/>
            <person name="Cannon C."/>
            <person name="Castanera R."/>
            <person name="Culley D."/>
            <person name="Daum C."/>
            <person name="Ezra D."/>
            <person name="Gonzalez J."/>
            <person name="Henrissat B."/>
            <person name="Kuo A."/>
            <person name="Liang C."/>
            <person name="Lipzen A."/>
            <person name="Lutzoni F."/>
            <person name="Magnuson J."/>
            <person name="Mondo S."/>
            <person name="Nolan M."/>
            <person name="Ohm R."/>
            <person name="Pangilinan J."/>
            <person name="Park H.-J."/>
            <person name="Ramirez L."/>
            <person name="Alfaro M."/>
            <person name="Sun H."/>
            <person name="Tritt A."/>
            <person name="Yoshinaga Y."/>
            <person name="Zwiers L.-H."/>
            <person name="Turgeon B."/>
            <person name="Goodwin S."/>
            <person name="Spatafora J."/>
            <person name="Crous P."/>
            <person name="Grigoriev I."/>
        </authorList>
    </citation>
    <scope>NUCLEOTIDE SEQUENCE</scope>
    <source>
        <strain evidence="2">Tuck. ex Michener</strain>
    </source>
</reference>
<dbReference type="InterPro" id="IPR036188">
    <property type="entry name" value="FAD/NAD-bd_sf"/>
</dbReference>